<keyword evidence="11" id="KW-0804">Transcription</keyword>
<keyword evidence="8" id="KW-0805">Transcription regulation</keyword>
<feature type="domain" description="4Fe-4S Wbl-type" evidence="13">
    <location>
        <begin position="17"/>
        <end position="73"/>
    </location>
</feature>
<dbReference type="RefSeq" id="WP_344807364.1">
    <property type="nucleotide sequence ID" value="NZ_BAABAB010000028.1"/>
</dbReference>
<feature type="region of interest" description="Disordered" evidence="12">
    <location>
        <begin position="80"/>
        <end position="102"/>
    </location>
</feature>
<evidence type="ECO:0000256" key="4">
    <source>
        <dbReference type="ARBA" id="ARBA00022485"/>
    </source>
</evidence>
<keyword evidence="15" id="KW-1185">Reference proteome</keyword>
<evidence type="ECO:0000256" key="3">
    <source>
        <dbReference type="ARBA" id="ARBA00006597"/>
    </source>
</evidence>
<name>A0ABP7AFV8_9ACTN</name>
<dbReference type="PROSITE" id="PS51674">
    <property type="entry name" value="4FE4S_WBL"/>
    <property type="match status" value="1"/>
</dbReference>
<comment type="caution">
    <text evidence="14">The sequence shown here is derived from an EMBL/GenBank/DDBJ whole genome shotgun (WGS) entry which is preliminary data.</text>
</comment>
<keyword evidence="6" id="KW-0408">Iron</keyword>
<dbReference type="Pfam" id="PF02467">
    <property type="entry name" value="Whib"/>
    <property type="match status" value="1"/>
</dbReference>
<dbReference type="PANTHER" id="PTHR38839">
    <property type="entry name" value="TRANSCRIPTIONAL REGULATOR WHID-RELATED"/>
    <property type="match status" value="1"/>
</dbReference>
<keyword evidence="10" id="KW-1015">Disulfide bond</keyword>
<keyword evidence="4" id="KW-0004">4Fe-4S</keyword>
<evidence type="ECO:0000256" key="12">
    <source>
        <dbReference type="SAM" id="MobiDB-lite"/>
    </source>
</evidence>
<comment type="subcellular location">
    <subcellularLocation>
        <location evidence="2">Cytoplasm</location>
    </subcellularLocation>
</comment>
<dbReference type="PANTHER" id="PTHR38839:SF2">
    <property type="entry name" value="TRANSCRIPTIONAL REGULATOR WHIB7-RELATED"/>
    <property type="match status" value="1"/>
</dbReference>
<evidence type="ECO:0000256" key="6">
    <source>
        <dbReference type="ARBA" id="ARBA00023004"/>
    </source>
</evidence>
<evidence type="ECO:0000256" key="7">
    <source>
        <dbReference type="ARBA" id="ARBA00023014"/>
    </source>
</evidence>
<evidence type="ECO:0000313" key="15">
    <source>
        <dbReference type="Proteomes" id="UP001501490"/>
    </source>
</evidence>
<evidence type="ECO:0000259" key="13">
    <source>
        <dbReference type="PROSITE" id="PS51674"/>
    </source>
</evidence>
<evidence type="ECO:0000256" key="2">
    <source>
        <dbReference type="ARBA" id="ARBA00004496"/>
    </source>
</evidence>
<proteinExistence type="inferred from homology"/>
<accession>A0ABP7AFV8</accession>
<evidence type="ECO:0000256" key="9">
    <source>
        <dbReference type="ARBA" id="ARBA00023125"/>
    </source>
</evidence>
<comment type="cofactor">
    <cofactor evidence="1">
        <name>[4Fe-4S] cluster</name>
        <dbReference type="ChEBI" id="CHEBI:49883"/>
    </cofactor>
</comment>
<dbReference type="Proteomes" id="UP001501490">
    <property type="component" value="Unassembled WGS sequence"/>
</dbReference>
<evidence type="ECO:0000256" key="8">
    <source>
        <dbReference type="ARBA" id="ARBA00023015"/>
    </source>
</evidence>
<evidence type="ECO:0000256" key="10">
    <source>
        <dbReference type="ARBA" id="ARBA00023157"/>
    </source>
</evidence>
<dbReference type="PROSITE" id="PS00354">
    <property type="entry name" value="HMGI_Y"/>
    <property type="match status" value="1"/>
</dbReference>
<evidence type="ECO:0000256" key="11">
    <source>
        <dbReference type="ARBA" id="ARBA00023163"/>
    </source>
</evidence>
<evidence type="ECO:0000256" key="1">
    <source>
        <dbReference type="ARBA" id="ARBA00001966"/>
    </source>
</evidence>
<dbReference type="InterPro" id="IPR000637">
    <property type="entry name" value="HMGI/Y_DNA-bd_CS"/>
</dbReference>
<sequence length="102" mass="11232">MSGTDTIAEPAARQALPCQLDNRLFFAEQAHDIDRAKALCTDCPIRRDCLVGAIERREPWGVWGGEVFVDGVIVAHKRGRGRPRKHPLVAQQTPCRDVTAAA</sequence>
<keyword evidence="5" id="KW-0479">Metal-binding</keyword>
<protein>
    <submittedName>
        <fullName evidence="14">WhiB family transcriptional regulator</fullName>
    </submittedName>
</protein>
<keyword evidence="7" id="KW-0411">Iron-sulfur</keyword>
<reference evidence="15" key="1">
    <citation type="journal article" date="2019" name="Int. J. Syst. Evol. Microbiol.">
        <title>The Global Catalogue of Microorganisms (GCM) 10K type strain sequencing project: providing services to taxonomists for standard genome sequencing and annotation.</title>
        <authorList>
            <consortium name="The Broad Institute Genomics Platform"/>
            <consortium name="The Broad Institute Genome Sequencing Center for Infectious Disease"/>
            <person name="Wu L."/>
            <person name="Ma J."/>
        </authorList>
    </citation>
    <scope>NUCLEOTIDE SEQUENCE [LARGE SCALE GENOMIC DNA]</scope>
    <source>
        <strain evidence="15">JCM 16929</strain>
    </source>
</reference>
<dbReference type="InterPro" id="IPR034768">
    <property type="entry name" value="4FE4S_WBL"/>
</dbReference>
<evidence type="ECO:0000256" key="5">
    <source>
        <dbReference type="ARBA" id="ARBA00022723"/>
    </source>
</evidence>
<gene>
    <name evidence="14" type="ORF">GCM10022236_37260</name>
</gene>
<comment type="similarity">
    <text evidence="3">Belongs to the WhiB family.</text>
</comment>
<organism evidence="14 15">
    <name type="scientific">Microlunatus ginsengisoli</name>
    <dbReference type="NCBI Taxonomy" id="363863"/>
    <lineage>
        <taxon>Bacteria</taxon>
        <taxon>Bacillati</taxon>
        <taxon>Actinomycetota</taxon>
        <taxon>Actinomycetes</taxon>
        <taxon>Propionibacteriales</taxon>
        <taxon>Propionibacteriaceae</taxon>
        <taxon>Microlunatus</taxon>
    </lineage>
</organism>
<dbReference type="InterPro" id="IPR003482">
    <property type="entry name" value="Whib"/>
</dbReference>
<keyword evidence="9" id="KW-0238">DNA-binding</keyword>
<dbReference type="EMBL" id="BAABAB010000028">
    <property type="protein sequence ID" value="GAA3631248.1"/>
    <property type="molecule type" value="Genomic_DNA"/>
</dbReference>
<evidence type="ECO:0000313" key="14">
    <source>
        <dbReference type="EMBL" id="GAA3631248.1"/>
    </source>
</evidence>